<dbReference type="AlphaFoldDB" id="I3YH42"/>
<feature type="binding site" evidence="10">
    <location>
        <position position="243"/>
    </location>
    <ligand>
        <name>Mn(2+)</name>
        <dbReference type="ChEBI" id="CHEBI:29035"/>
    </ligand>
</feature>
<keyword evidence="7 10" id="KW-0238">DNA-binding</keyword>
<reference evidence="11 12" key="1">
    <citation type="submission" date="2012-06" db="EMBL/GenBank/DDBJ databases">
        <title>Complete sequence of Thiocystis violascens DSM 198.</title>
        <authorList>
            <consortium name="US DOE Joint Genome Institute"/>
            <person name="Lucas S."/>
            <person name="Han J."/>
            <person name="Lapidus A."/>
            <person name="Cheng J.-F."/>
            <person name="Goodwin L."/>
            <person name="Pitluck S."/>
            <person name="Peters L."/>
            <person name="Ovchinnikova G."/>
            <person name="Teshima H."/>
            <person name="Detter J.C."/>
            <person name="Han C."/>
            <person name="Tapia R."/>
            <person name="Land M."/>
            <person name="Hauser L."/>
            <person name="Kyrpides N."/>
            <person name="Ivanova N."/>
            <person name="Pagani I."/>
            <person name="Vogl K."/>
            <person name="Liu Z."/>
            <person name="Frigaard N.-U."/>
            <person name="Bryant D."/>
            <person name="Woyke T."/>
        </authorList>
    </citation>
    <scope>NUCLEOTIDE SEQUENCE [LARGE SCALE GENOMIC DNA]</scope>
    <source>
        <strain evidence="12">ATCC 17096 / DSM 198 / 6111</strain>
    </source>
</reference>
<comment type="function">
    <text evidence="10">CRISPR (clustered regularly interspaced short palindromic repeat), is an adaptive immune system that provides protection against mobile genetic elements (viruses, transposable elements and conjugative plasmids). CRISPR clusters contain spacers, sequences complementary to antecedent mobile elements, and target invading nucleic acids. CRISPR clusters are transcribed and processed into CRISPR RNA (crRNA). Acts as a dsDNA endonuclease. Involved in the integration of spacer DNA into the CRISPR cassette.</text>
</comment>
<evidence type="ECO:0000256" key="5">
    <source>
        <dbReference type="ARBA" id="ARBA00022842"/>
    </source>
</evidence>
<evidence type="ECO:0000256" key="9">
    <source>
        <dbReference type="ARBA" id="ARBA00038592"/>
    </source>
</evidence>
<keyword evidence="3 10" id="KW-0255">Endonuclease</keyword>
<dbReference type="HAMAP" id="MF_01470">
    <property type="entry name" value="Cas1"/>
    <property type="match status" value="1"/>
</dbReference>
<comment type="subunit">
    <text evidence="9 10">Homodimer, forms a heterotetramer with a Cas2 homodimer.</text>
</comment>
<protein>
    <recommendedName>
        <fullName evidence="10">CRISPR-associated endonuclease Cas1</fullName>
        <ecNumber evidence="10">3.1.-.-</ecNumber>
    </recommendedName>
</protein>
<dbReference type="CDD" id="cd09634">
    <property type="entry name" value="Cas1_I-II-III"/>
    <property type="match status" value="1"/>
</dbReference>
<dbReference type="eggNOG" id="COG1518">
    <property type="taxonomic scope" value="Bacteria"/>
</dbReference>
<proteinExistence type="inferred from homology"/>
<dbReference type="Proteomes" id="UP000006062">
    <property type="component" value="Chromosome"/>
</dbReference>
<evidence type="ECO:0000313" key="12">
    <source>
        <dbReference type="Proteomes" id="UP000006062"/>
    </source>
</evidence>
<dbReference type="EMBL" id="CP003154">
    <property type="protein sequence ID" value="AFL76310.1"/>
    <property type="molecule type" value="Genomic_DNA"/>
</dbReference>
<dbReference type="InterPro" id="IPR050646">
    <property type="entry name" value="Cas1"/>
</dbReference>
<dbReference type="OrthoDB" id="9803119at2"/>
<comment type="similarity">
    <text evidence="10">Belongs to the CRISPR-associated endonuclease Cas1 family.</text>
</comment>
<dbReference type="STRING" id="765911.Thivi_4514"/>
<evidence type="ECO:0000256" key="1">
    <source>
        <dbReference type="ARBA" id="ARBA00022722"/>
    </source>
</evidence>
<evidence type="ECO:0000256" key="3">
    <source>
        <dbReference type="ARBA" id="ARBA00022759"/>
    </source>
</evidence>
<evidence type="ECO:0000256" key="4">
    <source>
        <dbReference type="ARBA" id="ARBA00022801"/>
    </source>
</evidence>
<dbReference type="GO" id="GO:0046872">
    <property type="term" value="F:metal ion binding"/>
    <property type="evidence" value="ECO:0007669"/>
    <property type="project" value="UniProtKB-UniRule"/>
</dbReference>
<keyword evidence="5 10" id="KW-0460">Magnesium</keyword>
<evidence type="ECO:0000313" key="11">
    <source>
        <dbReference type="EMBL" id="AFL76310.1"/>
    </source>
</evidence>
<accession>I3YH42</accession>
<gene>
    <name evidence="10" type="primary">cas1</name>
    <name evidence="11" type="ordered locus">Thivi_4514</name>
</gene>
<keyword evidence="4 10" id="KW-0378">Hydrolase</keyword>
<dbReference type="HOGENOM" id="CLU_052779_0_1_6"/>
<keyword evidence="2 10" id="KW-0479">Metal-binding</keyword>
<dbReference type="InterPro" id="IPR042211">
    <property type="entry name" value="CRISPR-assoc_Cas1_N"/>
</dbReference>
<evidence type="ECO:0000256" key="7">
    <source>
        <dbReference type="ARBA" id="ARBA00023125"/>
    </source>
</evidence>
<feature type="binding site" evidence="10">
    <location>
        <position position="163"/>
    </location>
    <ligand>
        <name>Mn(2+)</name>
        <dbReference type="ChEBI" id="CHEBI:29035"/>
    </ligand>
</feature>
<dbReference type="InterPro" id="IPR042206">
    <property type="entry name" value="CRISPR-assoc_Cas1_C"/>
</dbReference>
<dbReference type="GO" id="GO:0004519">
    <property type="term" value="F:endonuclease activity"/>
    <property type="evidence" value="ECO:0007669"/>
    <property type="project" value="UniProtKB-UniRule"/>
</dbReference>
<dbReference type="KEGG" id="tvi:Thivi_4514"/>
<dbReference type="GO" id="GO:0016787">
    <property type="term" value="F:hydrolase activity"/>
    <property type="evidence" value="ECO:0007669"/>
    <property type="project" value="UniProtKB-KW"/>
</dbReference>
<dbReference type="NCBIfam" id="TIGR00287">
    <property type="entry name" value="cas1"/>
    <property type="match status" value="1"/>
</dbReference>
<evidence type="ECO:0000256" key="8">
    <source>
        <dbReference type="ARBA" id="ARBA00023211"/>
    </source>
</evidence>
<dbReference type="Gene3D" id="1.20.120.920">
    <property type="entry name" value="CRISPR-associated endonuclease Cas1, C-terminal domain"/>
    <property type="match status" value="1"/>
</dbReference>
<keyword evidence="8 10" id="KW-0464">Manganese</keyword>
<keyword evidence="6 10" id="KW-0051">Antiviral defense</keyword>
<dbReference type="Gene3D" id="3.100.10.20">
    <property type="entry name" value="CRISPR-associated endonuclease Cas1, N-terminal domain"/>
    <property type="match status" value="1"/>
</dbReference>
<dbReference type="GO" id="GO:0003677">
    <property type="term" value="F:DNA binding"/>
    <property type="evidence" value="ECO:0007669"/>
    <property type="project" value="UniProtKB-KW"/>
</dbReference>
<dbReference type="PANTHER" id="PTHR34353">
    <property type="entry name" value="CRISPR-ASSOCIATED ENDONUCLEASE CAS1 1"/>
    <property type="match status" value="1"/>
</dbReference>
<evidence type="ECO:0000256" key="10">
    <source>
        <dbReference type="HAMAP-Rule" id="MF_01470"/>
    </source>
</evidence>
<dbReference type="InterPro" id="IPR002729">
    <property type="entry name" value="CRISPR-assoc_Cas1"/>
</dbReference>
<dbReference type="PANTHER" id="PTHR34353:SF2">
    <property type="entry name" value="CRISPR-ASSOCIATED ENDONUCLEASE CAS1 1"/>
    <property type="match status" value="1"/>
</dbReference>
<dbReference type="Pfam" id="PF01867">
    <property type="entry name" value="Cas_Cas1"/>
    <property type="match status" value="1"/>
</dbReference>
<comment type="cofactor">
    <cofactor evidence="10">
        <name>Mg(2+)</name>
        <dbReference type="ChEBI" id="CHEBI:18420"/>
    </cofactor>
    <cofactor evidence="10">
        <name>Mn(2+)</name>
        <dbReference type="ChEBI" id="CHEBI:29035"/>
    </cofactor>
</comment>
<feature type="binding site" evidence="10">
    <location>
        <position position="228"/>
    </location>
    <ligand>
        <name>Mn(2+)</name>
        <dbReference type="ChEBI" id="CHEBI:29035"/>
    </ligand>
</feature>
<name>I3YH42_THIV6</name>
<evidence type="ECO:0000256" key="6">
    <source>
        <dbReference type="ARBA" id="ARBA00023118"/>
    </source>
</evidence>
<sequence length="342" mass="39201">MDLILTTFGTYLHRQGEMFLIKVKEQKQEVSSRKVRSILITTGASLSTDAIQLAIEKNIDIVFLDQVGHPYGRVWHGRPGSTTAIRREQLRLADTEKGLRLAQGWLLRKFDNQIEFLREARQRRTRLSAALTEKRDALLELRQSLAAVTGDLDEVRGTIMGYEGRAGRTYWEAVNLLLPDNFQFAARSRNPAKDEFNCLLNYSYGVLYGTVERACILAGLDPYVGFVHTDHYQKKSLVFDLIECYRIWADETVVGLFAARKVKPDMFDPLQNGLILNKPGKAVLMERFGEYLDESIRYRNRNIKRRETVQLDCHRLANEWIGRPADEDDMFSPSPQRGEGLG</sequence>
<dbReference type="GO" id="GO:0051607">
    <property type="term" value="P:defense response to virus"/>
    <property type="evidence" value="ECO:0007669"/>
    <property type="project" value="UniProtKB-UniRule"/>
</dbReference>
<dbReference type="EC" id="3.1.-.-" evidence="10"/>
<keyword evidence="12" id="KW-1185">Reference proteome</keyword>
<dbReference type="RefSeq" id="WP_014780682.1">
    <property type="nucleotide sequence ID" value="NC_018012.1"/>
</dbReference>
<evidence type="ECO:0000256" key="2">
    <source>
        <dbReference type="ARBA" id="ARBA00022723"/>
    </source>
</evidence>
<organism evidence="11 12">
    <name type="scientific">Thiocystis violascens (strain ATCC 17096 / DSM 198 / 6111)</name>
    <name type="common">Chromatium violascens</name>
    <dbReference type="NCBI Taxonomy" id="765911"/>
    <lineage>
        <taxon>Bacteria</taxon>
        <taxon>Pseudomonadati</taxon>
        <taxon>Pseudomonadota</taxon>
        <taxon>Gammaproteobacteria</taxon>
        <taxon>Chromatiales</taxon>
        <taxon>Chromatiaceae</taxon>
        <taxon>Thiocystis</taxon>
    </lineage>
</organism>
<dbReference type="GO" id="GO:0043571">
    <property type="term" value="P:maintenance of CRISPR repeat elements"/>
    <property type="evidence" value="ECO:0007669"/>
    <property type="project" value="UniProtKB-UniRule"/>
</dbReference>
<keyword evidence="1 10" id="KW-0540">Nuclease</keyword>